<protein>
    <recommendedName>
        <fullName evidence="4">TraX protein</fullName>
    </recommendedName>
</protein>
<accession>A0ABS6W5L9</accession>
<feature type="transmembrane region" description="Helical" evidence="1">
    <location>
        <begin position="82"/>
        <end position="101"/>
    </location>
</feature>
<name>A0ABS6W5L9_9BIFI</name>
<sequence>MNAFTLKIIATALMVVDHIAEFVPGMPIWMHWIGRASSPIFLFLCGWSCEFTRSRPRYALRLYIGGLLMSLLQSGLGIGNNIFTTLLQVVVIISLLHVGTLKGKLCGIALYTLYQCLLIAAFVLFGDALGRLPHLTPILTAATGSVVGLEGGLFYVVIGVTLWATRQGRIRLTAGFIGLNALFSLVLSPIGARLFYAIDNWILLTTGEGPSGPVMGTFHSTLEMLGISFFNMGASPLTTNYQWMMVLALPLMLLYDRRRGPNVTWFFYAFYPLHILLLYGIGMMLPAAPGMQTIGVAPHVQVAASPASASVPGSDAFLRTLPALPAPTMQDSGTRR</sequence>
<evidence type="ECO:0008006" key="4">
    <source>
        <dbReference type="Google" id="ProtNLM"/>
    </source>
</evidence>
<dbReference type="Proteomes" id="UP000812844">
    <property type="component" value="Unassembled WGS sequence"/>
</dbReference>
<evidence type="ECO:0000313" key="3">
    <source>
        <dbReference type="Proteomes" id="UP000812844"/>
    </source>
</evidence>
<comment type="caution">
    <text evidence="2">The sequence shown here is derived from an EMBL/GenBank/DDBJ whole genome shotgun (WGS) entry which is preliminary data.</text>
</comment>
<organism evidence="2 3">
    <name type="scientific">Bifidobacterium phasiani</name>
    <dbReference type="NCBI Taxonomy" id="2834431"/>
    <lineage>
        <taxon>Bacteria</taxon>
        <taxon>Bacillati</taxon>
        <taxon>Actinomycetota</taxon>
        <taxon>Actinomycetes</taxon>
        <taxon>Bifidobacteriales</taxon>
        <taxon>Bifidobacteriaceae</taxon>
        <taxon>Bifidobacterium</taxon>
    </lineage>
</organism>
<keyword evidence="1" id="KW-1133">Transmembrane helix</keyword>
<dbReference type="EMBL" id="JAHBBD010000001">
    <property type="protein sequence ID" value="MBW3081789.1"/>
    <property type="molecule type" value="Genomic_DNA"/>
</dbReference>
<keyword evidence="1" id="KW-0812">Transmembrane</keyword>
<feature type="transmembrane region" description="Helical" evidence="1">
    <location>
        <begin position="176"/>
        <end position="198"/>
    </location>
</feature>
<evidence type="ECO:0000313" key="2">
    <source>
        <dbReference type="EMBL" id="MBW3081789.1"/>
    </source>
</evidence>
<feature type="transmembrane region" description="Helical" evidence="1">
    <location>
        <begin position="138"/>
        <end position="164"/>
    </location>
</feature>
<dbReference type="Pfam" id="PF05857">
    <property type="entry name" value="TraX"/>
    <property type="match status" value="1"/>
</dbReference>
<keyword evidence="3" id="KW-1185">Reference proteome</keyword>
<feature type="transmembrane region" description="Helical" evidence="1">
    <location>
        <begin position="108"/>
        <end position="126"/>
    </location>
</feature>
<feature type="transmembrane region" description="Helical" evidence="1">
    <location>
        <begin position="58"/>
        <end position="76"/>
    </location>
</feature>
<keyword evidence="1" id="KW-0472">Membrane</keyword>
<reference evidence="2 3" key="1">
    <citation type="submission" date="2021-05" db="EMBL/GenBank/DDBJ databases">
        <title>Phylogenetic classification of ten novel species belonging to the genus Bifidobacterium comprising B. colchicus sp. nov., B. abeli sp. nov., B. bicoloris sp. nov., B. guerezis sp. nov., B. rosaliae sp. nov., B. santillanensis sp. nov., B. argentati sp. nov., B. amazzoni sp. nov., B. pluviali sp. nov., and B. pinnaculum sp. nov.</title>
        <authorList>
            <person name="Lugli G.A."/>
            <person name="Ruiz Garcia L."/>
            <person name="Margolles A."/>
            <person name="Ventura M."/>
        </authorList>
    </citation>
    <scope>NUCLEOTIDE SEQUENCE [LARGE SCALE GENOMIC DNA]</scope>
    <source>
        <strain evidence="2 3">6T3</strain>
    </source>
</reference>
<gene>
    <name evidence="2" type="ORF">KIH73_00060</name>
</gene>
<evidence type="ECO:0000256" key="1">
    <source>
        <dbReference type="SAM" id="Phobius"/>
    </source>
</evidence>
<feature type="transmembrane region" description="Helical" evidence="1">
    <location>
        <begin position="240"/>
        <end position="256"/>
    </location>
</feature>
<dbReference type="RefSeq" id="WP_219079481.1">
    <property type="nucleotide sequence ID" value="NZ_JAHBBD010000001.1"/>
</dbReference>
<feature type="transmembrane region" description="Helical" evidence="1">
    <location>
        <begin position="263"/>
        <end position="285"/>
    </location>
</feature>
<dbReference type="InterPro" id="IPR008875">
    <property type="entry name" value="TraX"/>
</dbReference>
<proteinExistence type="predicted"/>